<evidence type="ECO:0000256" key="7">
    <source>
        <dbReference type="ARBA" id="ARBA00058004"/>
    </source>
</evidence>
<feature type="modified residue" description="4-aspartylphosphate" evidence="9">
    <location>
        <position position="587"/>
    </location>
</feature>
<dbReference type="SMART" id="SM00448">
    <property type="entry name" value="REC"/>
    <property type="match status" value="1"/>
</dbReference>
<evidence type="ECO:0000256" key="4">
    <source>
        <dbReference type="ARBA" id="ARBA00022729"/>
    </source>
</evidence>
<dbReference type="InterPro" id="IPR003594">
    <property type="entry name" value="HATPase_dom"/>
</dbReference>
<dbReference type="GO" id="GO:0016020">
    <property type="term" value="C:membrane"/>
    <property type="evidence" value="ECO:0007669"/>
    <property type="project" value="UniProtKB-UniRule"/>
</dbReference>
<dbReference type="PANTHER" id="PTHR43547:SF2">
    <property type="entry name" value="HYBRID SIGNAL TRANSDUCTION HISTIDINE KINASE C"/>
    <property type="match status" value="1"/>
</dbReference>
<feature type="transmembrane region" description="Helical" evidence="10">
    <location>
        <begin position="140"/>
        <end position="160"/>
    </location>
</feature>
<dbReference type="AlphaFoldDB" id="A0A7Y2K5G4"/>
<evidence type="ECO:0000313" key="14">
    <source>
        <dbReference type="EMBL" id="NNG25819.1"/>
    </source>
</evidence>
<evidence type="ECO:0000256" key="2">
    <source>
        <dbReference type="ARBA" id="ARBA00012438"/>
    </source>
</evidence>
<gene>
    <name evidence="14" type="ORF">HGB41_22810</name>
</gene>
<dbReference type="PRINTS" id="PR00344">
    <property type="entry name" value="BCTRLSENSOR"/>
</dbReference>
<keyword evidence="6" id="KW-0843">Virulence</keyword>
<feature type="domain" description="Histidine kinase" evidence="11">
    <location>
        <begin position="285"/>
        <end position="503"/>
    </location>
</feature>
<reference evidence="14 15" key="1">
    <citation type="submission" date="2020-04" db="EMBL/GenBank/DDBJ databases">
        <title>Massilia sp. nov., a cold adapted bacteria isolated from Arctic soil.</title>
        <authorList>
            <person name="Son J."/>
            <person name="Ka J.-O."/>
        </authorList>
    </citation>
    <scope>NUCLEOTIDE SEQUENCE [LARGE SCALE GENOMIC DNA]</scope>
    <source>
        <strain evidence="14 15">ML15P13</strain>
    </source>
</reference>
<dbReference type="CDD" id="cd17580">
    <property type="entry name" value="REC_2_DhkD-like"/>
    <property type="match status" value="1"/>
</dbReference>
<feature type="domain" description="MHYT" evidence="13">
    <location>
        <begin position="6"/>
        <end position="199"/>
    </location>
</feature>
<accession>A0A7Y2K5G4</accession>
<dbReference type="SUPFAM" id="SSF55874">
    <property type="entry name" value="ATPase domain of HSP90 chaperone/DNA topoisomerase II/histidine kinase"/>
    <property type="match status" value="1"/>
</dbReference>
<dbReference type="InterPro" id="IPR005330">
    <property type="entry name" value="MHYT_dom"/>
</dbReference>
<dbReference type="Gene3D" id="3.40.50.2300">
    <property type="match status" value="1"/>
</dbReference>
<dbReference type="EMBL" id="JABAIV010000016">
    <property type="protein sequence ID" value="NNG25819.1"/>
    <property type="molecule type" value="Genomic_DNA"/>
</dbReference>
<name>A0A7Y2K5G4_9BURK</name>
<dbReference type="Pfam" id="PF02518">
    <property type="entry name" value="HATPase_c"/>
    <property type="match status" value="1"/>
</dbReference>
<evidence type="ECO:0000259" key="12">
    <source>
        <dbReference type="PROSITE" id="PS50110"/>
    </source>
</evidence>
<evidence type="ECO:0000259" key="13">
    <source>
        <dbReference type="PROSITE" id="PS50924"/>
    </source>
</evidence>
<dbReference type="InterPro" id="IPR036097">
    <property type="entry name" value="HisK_dim/P_sf"/>
</dbReference>
<dbReference type="SMART" id="SM00388">
    <property type="entry name" value="HisKA"/>
    <property type="match status" value="1"/>
</dbReference>
<keyword evidence="10" id="KW-0472">Membrane</keyword>
<organism evidence="14 15">
    <name type="scientific">Telluria aromaticivorans</name>
    <dbReference type="NCBI Taxonomy" id="2725995"/>
    <lineage>
        <taxon>Bacteria</taxon>
        <taxon>Pseudomonadati</taxon>
        <taxon>Pseudomonadota</taxon>
        <taxon>Betaproteobacteria</taxon>
        <taxon>Burkholderiales</taxon>
        <taxon>Oxalobacteraceae</taxon>
        <taxon>Telluria group</taxon>
        <taxon>Telluria</taxon>
    </lineage>
</organism>
<keyword evidence="15" id="KW-1185">Reference proteome</keyword>
<evidence type="ECO:0000313" key="15">
    <source>
        <dbReference type="Proteomes" id="UP000533905"/>
    </source>
</evidence>
<evidence type="ECO:0000256" key="9">
    <source>
        <dbReference type="PROSITE-ProRule" id="PRU00169"/>
    </source>
</evidence>
<dbReference type="PROSITE" id="PS50110">
    <property type="entry name" value="RESPONSE_REGULATORY"/>
    <property type="match status" value="1"/>
</dbReference>
<dbReference type="InterPro" id="IPR004358">
    <property type="entry name" value="Sig_transdc_His_kin-like_C"/>
</dbReference>
<proteinExistence type="predicted"/>
<keyword evidence="10" id="KW-1133">Transmembrane helix</keyword>
<dbReference type="CDD" id="cd00082">
    <property type="entry name" value="HisKA"/>
    <property type="match status" value="1"/>
</dbReference>
<dbReference type="PROSITE" id="PS50924">
    <property type="entry name" value="MHYT"/>
    <property type="match status" value="1"/>
</dbReference>
<evidence type="ECO:0000256" key="5">
    <source>
        <dbReference type="ARBA" id="ARBA00023012"/>
    </source>
</evidence>
<dbReference type="EC" id="2.7.13.3" evidence="2"/>
<keyword evidence="10" id="KW-0812">Transmembrane</keyword>
<dbReference type="CDD" id="cd16922">
    <property type="entry name" value="HATPase_EvgS-ArcB-TorS-like"/>
    <property type="match status" value="1"/>
</dbReference>
<sequence length="664" mass="71179">MLNGHYEPTLVLLSILVAMFASYTALSLAVRVKQSHGHAPHAWMAGGAFAMGSGIWAMHFIGMLAFRLPLPVGYDPLITFASWLLPVVVSGLALWQLRHRELGGRHLAWGAVLMGLGINAMHYTGMAGMRMDPPITYDPWLFLASVAIAIGASAGALWIGFRLSERVRRPRLLQAGAAVVMGGAIAGMHYTGMAAAHFDASSICRAARDGVNQDHLAILVAVATVAVLTIALLAAIFDTRLESRNRTLAASLETAAARQALYLREQKARVEAEHLSQLKDEFLATLSHELRTPLNAMLGWAQLLLQGARDEAMLRRGLETIERNARAQSQLIEDMLDMSRLITGKVRIEARAVTPAEFVNAALETARPTAMSRQIQLSADVDYDAGPVTGDLGRMQQVMSNLVSNAIKFTDPGGRVAVSVRREGELVAIDVTDSGVGIDPAFLPYVFDRFRQADASSSRRHGGLGLGLAIARQLVELQGGTITVSSPGAGRGSTFTLHLPIQQAGQAPAGAGQDTTDTTADLPGEAMARVAGELAGLTVLVVEDEPDSLELVQQVLSETGAAILSATSAHDALQLFERERPDLLISDIGMPLVDGFQLIRQVRALSDRHLAQVPAIALTAFSRREDQQRALEAGFDEFLAKPLRPAVLVQAVVAMAGRRAPMRA</sequence>
<feature type="transmembrane region" description="Helical" evidence="10">
    <location>
        <begin position="172"/>
        <end position="196"/>
    </location>
</feature>
<keyword evidence="5" id="KW-0902">Two-component regulatory system</keyword>
<dbReference type="InterPro" id="IPR011006">
    <property type="entry name" value="CheY-like_superfamily"/>
</dbReference>
<dbReference type="InterPro" id="IPR005467">
    <property type="entry name" value="His_kinase_dom"/>
</dbReference>
<feature type="transmembrane region" description="Helical" evidence="10">
    <location>
        <begin position="77"/>
        <end position="95"/>
    </location>
</feature>
<dbReference type="Pfam" id="PF00512">
    <property type="entry name" value="HisKA"/>
    <property type="match status" value="1"/>
</dbReference>
<dbReference type="InterPro" id="IPR003661">
    <property type="entry name" value="HisK_dim/P_dom"/>
</dbReference>
<dbReference type="SUPFAM" id="SSF47384">
    <property type="entry name" value="Homodimeric domain of signal transducing histidine kinase"/>
    <property type="match status" value="1"/>
</dbReference>
<feature type="domain" description="Response regulatory" evidence="12">
    <location>
        <begin position="538"/>
        <end position="656"/>
    </location>
</feature>
<dbReference type="Gene3D" id="3.30.565.10">
    <property type="entry name" value="Histidine kinase-like ATPase, C-terminal domain"/>
    <property type="match status" value="1"/>
</dbReference>
<keyword evidence="4" id="KW-0732">Signal</keyword>
<evidence type="ECO:0000256" key="3">
    <source>
        <dbReference type="ARBA" id="ARBA00022553"/>
    </source>
</evidence>
<dbReference type="Proteomes" id="UP000533905">
    <property type="component" value="Unassembled WGS sequence"/>
</dbReference>
<evidence type="ECO:0000256" key="1">
    <source>
        <dbReference type="ARBA" id="ARBA00000085"/>
    </source>
</evidence>
<keyword evidence="3 9" id="KW-0597">Phosphoprotein</keyword>
<evidence type="ECO:0000256" key="6">
    <source>
        <dbReference type="ARBA" id="ARBA00023026"/>
    </source>
</evidence>
<dbReference type="SUPFAM" id="SSF52172">
    <property type="entry name" value="CheY-like"/>
    <property type="match status" value="1"/>
</dbReference>
<comment type="catalytic activity">
    <reaction evidence="1">
        <text>ATP + protein L-histidine = ADP + protein N-phospho-L-histidine.</text>
        <dbReference type="EC" id="2.7.13.3"/>
    </reaction>
</comment>
<comment type="caution">
    <text evidence="14">The sequence shown here is derived from an EMBL/GenBank/DDBJ whole genome shotgun (WGS) entry which is preliminary data.</text>
</comment>
<dbReference type="SMART" id="SM00387">
    <property type="entry name" value="HATPase_c"/>
    <property type="match status" value="1"/>
</dbReference>
<evidence type="ECO:0000259" key="11">
    <source>
        <dbReference type="PROSITE" id="PS50109"/>
    </source>
</evidence>
<evidence type="ECO:0000256" key="8">
    <source>
        <dbReference type="ARBA" id="ARBA00070152"/>
    </source>
</evidence>
<comment type="function">
    <text evidence="7">Member of the two-component regulatory system BvgS/BvgA. Phosphorylates BvgA via a four-step phosphorelay in response to environmental signals.</text>
</comment>
<dbReference type="Pfam" id="PF03707">
    <property type="entry name" value="MHYT"/>
    <property type="match status" value="4"/>
</dbReference>
<evidence type="ECO:0000256" key="10">
    <source>
        <dbReference type="PROSITE-ProRule" id="PRU00244"/>
    </source>
</evidence>
<feature type="transmembrane region" description="Helical" evidence="10">
    <location>
        <begin position="42"/>
        <end position="65"/>
    </location>
</feature>
<dbReference type="Gene3D" id="1.10.287.130">
    <property type="match status" value="1"/>
</dbReference>
<dbReference type="InterPro" id="IPR036890">
    <property type="entry name" value="HATPase_C_sf"/>
</dbReference>
<dbReference type="RefSeq" id="WP_171088605.1">
    <property type="nucleotide sequence ID" value="NZ_JABAIV010000016.1"/>
</dbReference>
<dbReference type="PANTHER" id="PTHR43547">
    <property type="entry name" value="TWO-COMPONENT HISTIDINE KINASE"/>
    <property type="match status" value="1"/>
</dbReference>
<protein>
    <recommendedName>
        <fullName evidence="8">Virulence sensor protein BvgS</fullName>
        <ecNumber evidence="2">2.7.13.3</ecNumber>
    </recommendedName>
</protein>
<feature type="transmembrane region" description="Helical" evidence="10">
    <location>
        <begin position="216"/>
        <end position="237"/>
    </location>
</feature>
<feature type="transmembrane region" description="Helical" evidence="10">
    <location>
        <begin position="12"/>
        <end position="30"/>
    </location>
</feature>
<feature type="transmembrane region" description="Helical" evidence="10">
    <location>
        <begin position="107"/>
        <end position="128"/>
    </location>
</feature>
<dbReference type="GO" id="GO:0000155">
    <property type="term" value="F:phosphorelay sensor kinase activity"/>
    <property type="evidence" value="ECO:0007669"/>
    <property type="project" value="InterPro"/>
</dbReference>
<dbReference type="FunFam" id="3.30.565.10:FF:000010">
    <property type="entry name" value="Sensor histidine kinase RcsC"/>
    <property type="match status" value="1"/>
</dbReference>
<dbReference type="PROSITE" id="PS50109">
    <property type="entry name" value="HIS_KIN"/>
    <property type="match status" value="1"/>
</dbReference>
<dbReference type="InterPro" id="IPR001789">
    <property type="entry name" value="Sig_transdc_resp-reg_receiver"/>
</dbReference>
<dbReference type="Pfam" id="PF00072">
    <property type="entry name" value="Response_reg"/>
    <property type="match status" value="1"/>
</dbReference>